<reference evidence="8" key="1">
    <citation type="journal article" date="2020" name="ISME J.">
        <title>Gammaproteobacteria mediating utilization of methyl-, sulfur- and petroleum organic compounds in deep ocean hydrothermal plumes.</title>
        <authorList>
            <person name="Zhou Z."/>
            <person name="Liu Y."/>
            <person name="Pan J."/>
            <person name="Cron B.R."/>
            <person name="Toner B.M."/>
            <person name="Anantharaman K."/>
            <person name="Breier J.A."/>
            <person name="Dick G.J."/>
            <person name="Li M."/>
        </authorList>
    </citation>
    <scope>NUCLEOTIDE SEQUENCE</scope>
    <source>
        <strain evidence="8">SZUA-1385</strain>
    </source>
</reference>
<evidence type="ECO:0000256" key="1">
    <source>
        <dbReference type="ARBA" id="ARBA00004889"/>
    </source>
</evidence>
<name>A0A832YSF5_9EURY</name>
<dbReference type="InterPro" id="IPR000836">
    <property type="entry name" value="PRTase_dom"/>
</dbReference>
<dbReference type="EC" id="2.4.2.10" evidence="2 6"/>
<comment type="function">
    <text evidence="6">Catalyzes the transfer of a ribosyl phosphate group from 5-phosphoribose 1-diphosphate to orotate, leading to the formation of orotidine monophosphate (OMP).</text>
</comment>
<comment type="caution">
    <text evidence="8">The sequence shown here is derived from an EMBL/GenBank/DDBJ whole genome shotgun (WGS) entry which is preliminary data.</text>
</comment>
<keyword evidence="3 6" id="KW-0328">Glycosyltransferase</keyword>
<keyword evidence="6" id="KW-0460">Magnesium</keyword>
<dbReference type="GO" id="GO:0044205">
    <property type="term" value="P:'de novo' UMP biosynthetic process"/>
    <property type="evidence" value="ECO:0007669"/>
    <property type="project" value="UniProtKB-UniRule"/>
</dbReference>
<comment type="similarity">
    <text evidence="6">Belongs to the purine/pyrimidine phosphoribosyltransferase family. PyrE subfamily.</text>
</comment>
<dbReference type="Proteomes" id="UP000605144">
    <property type="component" value="Unassembled WGS sequence"/>
</dbReference>
<evidence type="ECO:0000313" key="8">
    <source>
        <dbReference type="EMBL" id="HIP16718.1"/>
    </source>
</evidence>
<proteinExistence type="inferred from homology"/>
<dbReference type="CDD" id="cd06223">
    <property type="entry name" value="PRTases_typeI"/>
    <property type="match status" value="1"/>
</dbReference>
<dbReference type="HAMAP" id="MF_01208">
    <property type="entry name" value="PyrE"/>
    <property type="match status" value="1"/>
</dbReference>
<evidence type="ECO:0000259" key="7">
    <source>
        <dbReference type="Pfam" id="PF00156"/>
    </source>
</evidence>
<accession>A0A832YSF5</accession>
<dbReference type="GO" id="GO:0000287">
    <property type="term" value="F:magnesium ion binding"/>
    <property type="evidence" value="ECO:0007669"/>
    <property type="project" value="UniProtKB-UniRule"/>
</dbReference>
<evidence type="ECO:0000256" key="2">
    <source>
        <dbReference type="ARBA" id="ARBA00011971"/>
    </source>
</evidence>
<evidence type="ECO:0000256" key="4">
    <source>
        <dbReference type="ARBA" id="ARBA00022679"/>
    </source>
</evidence>
<feature type="domain" description="Phosphoribosyltransferase" evidence="7">
    <location>
        <begin position="42"/>
        <end position="161"/>
    </location>
</feature>
<comment type="cofactor">
    <cofactor evidence="6">
        <name>Mg(2+)</name>
        <dbReference type="ChEBI" id="CHEBI:18420"/>
    </cofactor>
</comment>
<keyword evidence="5 6" id="KW-0665">Pyrimidine biosynthesis</keyword>
<dbReference type="NCBIfam" id="TIGR00336">
    <property type="entry name" value="pyrE"/>
    <property type="match status" value="1"/>
</dbReference>
<evidence type="ECO:0000256" key="3">
    <source>
        <dbReference type="ARBA" id="ARBA00022676"/>
    </source>
</evidence>
<dbReference type="UniPathway" id="UPA00070">
    <property type="reaction ID" value="UER00119"/>
</dbReference>
<evidence type="ECO:0000256" key="5">
    <source>
        <dbReference type="ARBA" id="ARBA00022975"/>
    </source>
</evidence>
<keyword evidence="4 6" id="KW-0808">Transferase</keyword>
<dbReference type="EMBL" id="DQSV01000005">
    <property type="protein sequence ID" value="HIP16718.1"/>
    <property type="molecule type" value="Genomic_DNA"/>
</dbReference>
<dbReference type="InterPro" id="IPR004467">
    <property type="entry name" value="Or_phspho_trans_dom"/>
</dbReference>
<feature type="binding site" description="in other chain" evidence="6">
    <location>
        <position position="97"/>
    </location>
    <ligand>
        <name>5-phospho-alpha-D-ribose 1-diphosphate</name>
        <dbReference type="ChEBI" id="CHEBI:58017"/>
        <note>ligand shared between dimeric partners</note>
    </ligand>
</feature>
<dbReference type="PANTHER" id="PTHR19278">
    <property type="entry name" value="OROTATE PHOSPHORIBOSYLTRANSFERASE"/>
    <property type="match status" value="1"/>
</dbReference>
<dbReference type="InterPro" id="IPR029057">
    <property type="entry name" value="PRTase-like"/>
</dbReference>
<protein>
    <recommendedName>
        <fullName evidence="2 6">Orotate phosphoribosyltransferase</fullName>
        <shortName evidence="6">OPRT</shortName>
        <shortName evidence="6">OPRTase</shortName>
        <ecNumber evidence="2 6">2.4.2.10</ecNumber>
    </recommendedName>
</protein>
<organism evidence="8 9">
    <name type="scientific">Methanothermococcus okinawensis</name>
    <dbReference type="NCBI Taxonomy" id="155863"/>
    <lineage>
        <taxon>Archaea</taxon>
        <taxon>Methanobacteriati</taxon>
        <taxon>Methanobacteriota</taxon>
        <taxon>Methanomada group</taxon>
        <taxon>Methanococci</taxon>
        <taxon>Methanococcales</taxon>
        <taxon>Methanococcaceae</taxon>
        <taxon>Methanothermococcus</taxon>
    </lineage>
</organism>
<comment type="pathway">
    <text evidence="1 6">Pyrimidine metabolism; UMP biosynthesis via de novo pathway; UMP from orotate: step 1/2.</text>
</comment>
<dbReference type="Pfam" id="PF00156">
    <property type="entry name" value="Pribosyltran"/>
    <property type="match status" value="1"/>
</dbReference>
<dbReference type="PANTHER" id="PTHR19278:SF9">
    <property type="entry name" value="URIDINE 5'-MONOPHOSPHATE SYNTHASE"/>
    <property type="match status" value="1"/>
</dbReference>
<sequence length="179" mass="19832">MDKLKKELISNLKEVKCVKFGEFTLASGKKSNYYVDIKKAITNPKILKIVAKIIKYHLREQLDKNGNLKIAGVELGSVPIATAVSLETEKELLIIRKKPKDYGTKSKIEGELNEGDRVVIVEDVTTTGGSVLKAVDEIRLKGGIVKEIFVIVDRMEGALENLSSKNIKIVPLVTVDELK</sequence>
<feature type="binding site" evidence="6">
    <location>
        <position position="126"/>
    </location>
    <ligand>
        <name>orotate</name>
        <dbReference type="ChEBI" id="CHEBI:30839"/>
    </ligand>
</feature>
<dbReference type="GO" id="GO:0004588">
    <property type="term" value="F:orotate phosphoribosyltransferase activity"/>
    <property type="evidence" value="ECO:0007669"/>
    <property type="project" value="UniProtKB-UniRule"/>
</dbReference>
<dbReference type="InterPro" id="IPR023031">
    <property type="entry name" value="OPRT"/>
</dbReference>
<feature type="binding site" description="in other chain" evidence="6">
    <location>
        <begin position="122"/>
        <end position="130"/>
    </location>
    <ligand>
        <name>5-phospho-alpha-D-ribose 1-diphosphate</name>
        <dbReference type="ChEBI" id="CHEBI:58017"/>
        <note>ligand shared between dimeric partners</note>
    </ligand>
</feature>
<dbReference type="SUPFAM" id="SSF53271">
    <property type="entry name" value="PRTase-like"/>
    <property type="match status" value="1"/>
</dbReference>
<gene>
    <name evidence="6" type="primary">pyrE</name>
    <name evidence="8" type="ORF">EYG76_00215</name>
</gene>
<evidence type="ECO:0000313" key="9">
    <source>
        <dbReference type="Proteomes" id="UP000605144"/>
    </source>
</evidence>
<dbReference type="AlphaFoldDB" id="A0A832YSF5"/>
<dbReference type="GO" id="GO:0019856">
    <property type="term" value="P:pyrimidine nucleobase biosynthetic process"/>
    <property type="evidence" value="ECO:0007669"/>
    <property type="project" value="TreeGrafter"/>
</dbReference>
<comment type="caution">
    <text evidence="6">Lacks conserved residue(s) required for the propagation of feature annotation.</text>
</comment>
<dbReference type="Gene3D" id="3.40.50.2020">
    <property type="match status" value="1"/>
</dbReference>
<evidence type="ECO:0000256" key="6">
    <source>
        <dbReference type="HAMAP-Rule" id="MF_01208"/>
    </source>
</evidence>
<comment type="catalytic activity">
    <reaction evidence="6">
        <text>orotidine 5'-phosphate + diphosphate = orotate + 5-phospho-alpha-D-ribose 1-diphosphate</text>
        <dbReference type="Rhea" id="RHEA:10380"/>
        <dbReference type="ChEBI" id="CHEBI:30839"/>
        <dbReference type="ChEBI" id="CHEBI:33019"/>
        <dbReference type="ChEBI" id="CHEBI:57538"/>
        <dbReference type="ChEBI" id="CHEBI:58017"/>
        <dbReference type="EC" id="2.4.2.10"/>
    </reaction>
</comment>
<comment type="subunit">
    <text evidence="6">Homodimer.</text>
</comment>
<feature type="binding site" evidence="6">
    <location>
        <position position="100"/>
    </location>
    <ligand>
        <name>5-phospho-alpha-D-ribose 1-diphosphate</name>
        <dbReference type="ChEBI" id="CHEBI:58017"/>
        <note>ligand shared between dimeric partners</note>
    </ligand>
</feature>
<feature type="binding site" evidence="6">
    <location>
        <position position="154"/>
    </location>
    <ligand>
        <name>orotate</name>
        <dbReference type="ChEBI" id="CHEBI:30839"/>
    </ligand>
</feature>
<feature type="binding site" evidence="6">
    <location>
        <position position="96"/>
    </location>
    <ligand>
        <name>5-phospho-alpha-D-ribose 1-diphosphate</name>
        <dbReference type="ChEBI" id="CHEBI:58017"/>
        <note>ligand shared between dimeric partners</note>
    </ligand>
</feature>